<reference evidence="2" key="1">
    <citation type="submission" date="2023-07" db="EMBL/GenBank/DDBJ databases">
        <title>A chromosome-level genome assembly of Lolium multiflorum.</title>
        <authorList>
            <person name="Chen Y."/>
            <person name="Copetti D."/>
            <person name="Kolliker R."/>
            <person name="Studer B."/>
        </authorList>
    </citation>
    <scope>NUCLEOTIDE SEQUENCE</scope>
    <source>
        <strain evidence="2">02402/16</strain>
        <tissue evidence="2">Leaf</tissue>
    </source>
</reference>
<name>A0AAD8X5N0_LOLMU</name>
<protein>
    <submittedName>
        <fullName evidence="2">Uncharacterized protein</fullName>
    </submittedName>
</protein>
<dbReference type="EMBL" id="JAUUTY010000001">
    <property type="protein sequence ID" value="KAK1697923.1"/>
    <property type="molecule type" value="Genomic_DNA"/>
</dbReference>
<accession>A0AAD8X5N0</accession>
<dbReference type="Proteomes" id="UP001231189">
    <property type="component" value="Unassembled WGS sequence"/>
</dbReference>
<feature type="region of interest" description="Disordered" evidence="1">
    <location>
        <begin position="47"/>
        <end position="80"/>
    </location>
</feature>
<organism evidence="2 3">
    <name type="scientific">Lolium multiflorum</name>
    <name type="common">Italian ryegrass</name>
    <name type="synonym">Lolium perenne subsp. multiflorum</name>
    <dbReference type="NCBI Taxonomy" id="4521"/>
    <lineage>
        <taxon>Eukaryota</taxon>
        <taxon>Viridiplantae</taxon>
        <taxon>Streptophyta</taxon>
        <taxon>Embryophyta</taxon>
        <taxon>Tracheophyta</taxon>
        <taxon>Spermatophyta</taxon>
        <taxon>Magnoliopsida</taxon>
        <taxon>Liliopsida</taxon>
        <taxon>Poales</taxon>
        <taxon>Poaceae</taxon>
        <taxon>BOP clade</taxon>
        <taxon>Pooideae</taxon>
        <taxon>Poodae</taxon>
        <taxon>Poeae</taxon>
        <taxon>Poeae Chloroplast Group 2 (Poeae type)</taxon>
        <taxon>Loliodinae</taxon>
        <taxon>Loliinae</taxon>
        <taxon>Lolium</taxon>
    </lineage>
</organism>
<evidence type="ECO:0000313" key="2">
    <source>
        <dbReference type="EMBL" id="KAK1697923.1"/>
    </source>
</evidence>
<comment type="caution">
    <text evidence="2">The sequence shown here is derived from an EMBL/GenBank/DDBJ whole genome shotgun (WGS) entry which is preliminary data.</text>
</comment>
<evidence type="ECO:0000313" key="3">
    <source>
        <dbReference type="Proteomes" id="UP001231189"/>
    </source>
</evidence>
<feature type="compositionally biased region" description="Basic and acidic residues" evidence="1">
    <location>
        <begin position="64"/>
        <end position="80"/>
    </location>
</feature>
<proteinExistence type="predicted"/>
<keyword evidence="3" id="KW-1185">Reference proteome</keyword>
<evidence type="ECO:0000256" key="1">
    <source>
        <dbReference type="SAM" id="MobiDB-lite"/>
    </source>
</evidence>
<gene>
    <name evidence="2" type="ORF">QYE76_014620</name>
</gene>
<dbReference type="AlphaFoldDB" id="A0AAD8X5N0"/>
<sequence>MAIEQGRLIFNQYAMKVDTHPFPAVNMVECTYPEGCQPGFSFDINVVGPGHHSGKDGDEGSCSRSKDTEEAAPRDRLRHDGKRYITEGEVKNEDISDLSLITSSTRRKTIPTTFFIVDSKSSYAVLLGRDWIHANCCIPSTMHQCVIQWDGDEVEVVQADDSAKISTAGMNAWETAGQEPLSGINLDDCERIDVTKNGVRLVLSTGLTV</sequence>